<dbReference type="SMART" id="SM00100">
    <property type="entry name" value="cNMP"/>
    <property type="match status" value="1"/>
</dbReference>
<dbReference type="SUPFAM" id="SSF51206">
    <property type="entry name" value="cAMP-binding domain-like"/>
    <property type="match status" value="1"/>
</dbReference>
<dbReference type="Gene3D" id="2.60.120.10">
    <property type="entry name" value="Jelly Rolls"/>
    <property type="match status" value="1"/>
</dbReference>
<organism evidence="2 3">
    <name type="scientific">Pendulispora rubella</name>
    <dbReference type="NCBI Taxonomy" id="2741070"/>
    <lineage>
        <taxon>Bacteria</taxon>
        <taxon>Pseudomonadati</taxon>
        <taxon>Myxococcota</taxon>
        <taxon>Myxococcia</taxon>
        <taxon>Myxococcales</taxon>
        <taxon>Sorangiineae</taxon>
        <taxon>Pendulisporaceae</taxon>
        <taxon>Pendulispora</taxon>
    </lineage>
</organism>
<dbReference type="RefSeq" id="WP_394834139.1">
    <property type="nucleotide sequence ID" value="NZ_CP089929.1"/>
</dbReference>
<dbReference type="PROSITE" id="PS00889">
    <property type="entry name" value="CNMP_BINDING_2"/>
    <property type="match status" value="1"/>
</dbReference>
<dbReference type="InterPro" id="IPR050397">
    <property type="entry name" value="Env_Response_Regulators"/>
</dbReference>
<dbReference type="CDD" id="cd00038">
    <property type="entry name" value="CAP_ED"/>
    <property type="match status" value="1"/>
</dbReference>
<reference evidence="2" key="1">
    <citation type="submission" date="2021-12" db="EMBL/GenBank/DDBJ databases">
        <title>Discovery of the Pendulisporaceae a myxobacterial family with distinct sporulation behavior and unique specialized metabolism.</title>
        <authorList>
            <person name="Garcia R."/>
            <person name="Popoff A."/>
            <person name="Bader C.D."/>
            <person name="Loehr J."/>
            <person name="Walesch S."/>
            <person name="Walt C."/>
            <person name="Boldt J."/>
            <person name="Bunk B."/>
            <person name="Haeckl F.J.F.P.J."/>
            <person name="Gunesch A.P."/>
            <person name="Birkelbach J."/>
            <person name="Nuebel U."/>
            <person name="Pietschmann T."/>
            <person name="Bach T."/>
            <person name="Mueller R."/>
        </authorList>
    </citation>
    <scope>NUCLEOTIDE SEQUENCE</scope>
    <source>
        <strain evidence="2">MSr11367</strain>
    </source>
</reference>
<dbReference type="PROSITE" id="PS50042">
    <property type="entry name" value="CNMP_BINDING_3"/>
    <property type="match status" value="1"/>
</dbReference>
<dbReference type="Proteomes" id="UP001374803">
    <property type="component" value="Chromosome"/>
</dbReference>
<dbReference type="InterPro" id="IPR018490">
    <property type="entry name" value="cNMP-bd_dom_sf"/>
</dbReference>
<name>A0ABZ2L714_9BACT</name>
<protein>
    <submittedName>
        <fullName evidence="2">Cyclic nucleotide-binding domain-containing protein</fullName>
    </submittedName>
</protein>
<keyword evidence="3" id="KW-1185">Reference proteome</keyword>
<dbReference type="Pfam" id="PF00027">
    <property type="entry name" value="cNMP_binding"/>
    <property type="match status" value="1"/>
</dbReference>
<accession>A0ABZ2L714</accession>
<evidence type="ECO:0000313" key="3">
    <source>
        <dbReference type="Proteomes" id="UP001374803"/>
    </source>
</evidence>
<sequence>MSESEVTPARLREIGLFGALSDEVIAHLAVALKPHKVPPGETIFREGDPAREMYVVLDGEIEVLKRSRRGRDLRVAILGPNDTFGEMSLIDVQARSATVRAVAHTRLLRMSSEDLDWLYRHDLKSYAIITLNIARDLSRRLRVADGILADFAASVLDEYVIGDRK</sequence>
<dbReference type="InterPro" id="IPR000595">
    <property type="entry name" value="cNMP-bd_dom"/>
</dbReference>
<dbReference type="EMBL" id="CP089983">
    <property type="protein sequence ID" value="WXB04497.1"/>
    <property type="molecule type" value="Genomic_DNA"/>
</dbReference>
<dbReference type="InterPro" id="IPR018488">
    <property type="entry name" value="cNMP-bd_CS"/>
</dbReference>
<feature type="domain" description="Cyclic nucleotide-binding" evidence="1">
    <location>
        <begin position="16"/>
        <end position="118"/>
    </location>
</feature>
<proteinExistence type="predicted"/>
<evidence type="ECO:0000259" key="1">
    <source>
        <dbReference type="PROSITE" id="PS50042"/>
    </source>
</evidence>
<dbReference type="PANTHER" id="PTHR24567:SF74">
    <property type="entry name" value="HTH-TYPE TRANSCRIPTIONAL REGULATOR ARCR"/>
    <property type="match status" value="1"/>
</dbReference>
<evidence type="ECO:0000313" key="2">
    <source>
        <dbReference type="EMBL" id="WXB04497.1"/>
    </source>
</evidence>
<dbReference type="InterPro" id="IPR014710">
    <property type="entry name" value="RmlC-like_jellyroll"/>
</dbReference>
<gene>
    <name evidence="2" type="ORF">LVJ94_47295</name>
</gene>
<dbReference type="PANTHER" id="PTHR24567">
    <property type="entry name" value="CRP FAMILY TRANSCRIPTIONAL REGULATORY PROTEIN"/>
    <property type="match status" value="1"/>
</dbReference>